<proteinExistence type="predicted"/>
<gene>
    <name evidence="2" type="ORF">FG87_32990</name>
</gene>
<name>A0ABR4Z756_9NOCA</name>
<protein>
    <submittedName>
        <fullName evidence="2">Uncharacterized protein</fullName>
    </submittedName>
</protein>
<evidence type="ECO:0000256" key="1">
    <source>
        <dbReference type="SAM" id="MobiDB-lite"/>
    </source>
</evidence>
<comment type="caution">
    <text evidence="2">The sequence shown here is derived from an EMBL/GenBank/DDBJ whole genome shotgun (WGS) entry which is preliminary data.</text>
</comment>
<evidence type="ECO:0000313" key="3">
    <source>
        <dbReference type="Proteomes" id="UP000031364"/>
    </source>
</evidence>
<dbReference type="Proteomes" id="UP000031364">
    <property type="component" value="Unassembled WGS sequence"/>
</dbReference>
<organism evidence="2 3">
    <name type="scientific">Nocardia vulneris</name>
    <dbReference type="NCBI Taxonomy" id="1141657"/>
    <lineage>
        <taxon>Bacteria</taxon>
        <taxon>Bacillati</taxon>
        <taxon>Actinomycetota</taxon>
        <taxon>Actinomycetes</taxon>
        <taxon>Mycobacteriales</taxon>
        <taxon>Nocardiaceae</taxon>
        <taxon>Nocardia</taxon>
    </lineage>
</organism>
<evidence type="ECO:0000313" key="2">
    <source>
        <dbReference type="EMBL" id="KIA61136.1"/>
    </source>
</evidence>
<feature type="region of interest" description="Disordered" evidence="1">
    <location>
        <begin position="1"/>
        <end position="20"/>
    </location>
</feature>
<dbReference type="EMBL" id="JNFP01000051">
    <property type="protein sequence ID" value="KIA61136.1"/>
    <property type="molecule type" value="Genomic_DNA"/>
</dbReference>
<sequence>MSDGSVGFSDDADAKSPPDAVCVGSLGFPRPQWIPEELADKERAWNAFAATRVASVLNTAGLHDPAISSALGADEGEAPAVPEGLEPVAAILPDPTEAAGLPDPVADWVEEVGPSIVEAVLSVTAQFPVWWP</sequence>
<keyword evidence="3" id="KW-1185">Reference proteome</keyword>
<accession>A0ABR4Z756</accession>
<reference evidence="2 3" key="1">
    <citation type="journal article" date="2014" name="Int. J. Syst. Evol. Microbiol.">
        <title>Nocardia vulneris sp. nov., isolated from wounds of human patients in North America.</title>
        <authorList>
            <person name="Lasker B.A."/>
            <person name="Bell M."/>
            <person name="Klenk H.P."/>
            <person name="Sproer C."/>
            <person name="Schumann C."/>
            <person name="Schumann P."/>
            <person name="Brown J.M."/>
        </authorList>
    </citation>
    <scope>NUCLEOTIDE SEQUENCE [LARGE SCALE GENOMIC DNA]</scope>
    <source>
        <strain evidence="2 3">W9851</strain>
    </source>
</reference>